<name>G0UP81_TRYCI</name>
<evidence type="ECO:0008006" key="2">
    <source>
        <dbReference type="Google" id="ProtNLM"/>
    </source>
</evidence>
<protein>
    <recommendedName>
        <fullName evidence="2">SnoaL-like domain-containing protein</fullName>
    </recommendedName>
</protein>
<dbReference type="AlphaFoldDB" id="G0UP81"/>
<reference evidence="1" key="1">
    <citation type="journal article" date="2012" name="Proc. Natl. Acad. Sci. U.S.A.">
        <title>Antigenic diversity is generated by distinct evolutionary mechanisms in African trypanosome species.</title>
        <authorList>
            <person name="Jackson A.P."/>
            <person name="Berry A."/>
            <person name="Aslett M."/>
            <person name="Allison H.C."/>
            <person name="Burton P."/>
            <person name="Vavrova-Anderson J."/>
            <person name="Brown R."/>
            <person name="Browne H."/>
            <person name="Corton N."/>
            <person name="Hauser H."/>
            <person name="Gamble J."/>
            <person name="Gilderthorp R."/>
            <person name="Marcello L."/>
            <person name="McQuillan J."/>
            <person name="Otto T.D."/>
            <person name="Quail M.A."/>
            <person name="Sanders M.J."/>
            <person name="van Tonder A."/>
            <person name="Ginger M.L."/>
            <person name="Field M.C."/>
            <person name="Barry J.D."/>
            <person name="Hertz-Fowler C."/>
            <person name="Berriman M."/>
        </authorList>
    </citation>
    <scope>NUCLEOTIDE SEQUENCE</scope>
    <source>
        <strain evidence="1">IL3000</strain>
    </source>
</reference>
<dbReference type="EMBL" id="HE575319">
    <property type="protein sequence ID" value="CCC91192.1"/>
    <property type="molecule type" value="Genomic_DNA"/>
</dbReference>
<organism evidence="1">
    <name type="scientific">Trypanosoma congolense (strain IL3000)</name>
    <dbReference type="NCBI Taxonomy" id="1068625"/>
    <lineage>
        <taxon>Eukaryota</taxon>
        <taxon>Discoba</taxon>
        <taxon>Euglenozoa</taxon>
        <taxon>Kinetoplastea</taxon>
        <taxon>Metakinetoplastina</taxon>
        <taxon>Trypanosomatida</taxon>
        <taxon>Trypanosomatidae</taxon>
        <taxon>Trypanosoma</taxon>
        <taxon>Nannomonas</taxon>
    </lineage>
</organism>
<dbReference type="Gene3D" id="3.10.450.50">
    <property type="match status" value="1"/>
</dbReference>
<gene>
    <name evidence="1" type="ORF">TCIL3000_6_4490</name>
</gene>
<dbReference type="VEuPathDB" id="TriTrypDB:TcIL3000_6_4490"/>
<dbReference type="SUPFAM" id="SSF54427">
    <property type="entry name" value="NTF2-like"/>
    <property type="match status" value="1"/>
</dbReference>
<accession>G0UP81</accession>
<evidence type="ECO:0000313" key="1">
    <source>
        <dbReference type="EMBL" id="CCC91192.1"/>
    </source>
</evidence>
<proteinExistence type="predicted"/>
<dbReference type="InterPro" id="IPR032710">
    <property type="entry name" value="NTF2-like_dom_sf"/>
</dbReference>
<sequence length="177" mass="20240">MFLNQYNWFRSQKEKAPCWHVDAQMTVSQLIVTRFADLLAEGNVQSASKYLADDVVYNSWLGVVYGKDNVVVFLMDNVRFVHHGRNYNRWKQVQHTLEHRARQYDLATAGGEGHTTNTLGTKPHLGMDGYDSQGYATFERDGTIASHAKFAVFNVKIKETIVLRDNKVVLVNISKRC</sequence>